<gene>
    <name evidence="1" type="ORF">ARMGADRAFT_910596</name>
</gene>
<reference evidence="2" key="1">
    <citation type="journal article" date="2017" name="Nat. Ecol. Evol.">
        <title>Genome expansion and lineage-specific genetic innovations in the forest pathogenic fungi Armillaria.</title>
        <authorList>
            <person name="Sipos G."/>
            <person name="Prasanna A.N."/>
            <person name="Walter M.C."/>
            <person name="O'Connor E."/>
            <person name="Balint B."/>
            <person name="Krizsan K."/>
            <person name="Kiss B."/>
            <person name="Hess J."/>
            <person name="Varga T."/>
            <person name="Slot J."/>
            <person name="Riley R."/>
            <person name="Boka B."/>
            <person name="Rigling D."/>
            <person name="Barry K."/>
            <person name="Lee J."/>
            <person name="Mihaltcheva S."/>
            <person name="LaButti K."/>
            <person name="Lipzen A."/>
            <person name="Waldron R."/>
            <person name="Moloney N.M."/>
            <person name="Sperisen C."/>
            <person name="Kredics L."/>
            <person name="Vagvoelgyi C."/>
            <person name="Patrignani A."/>
            <person name="Fitzpatrick D."/>
            <person name="Nagy I."/>
            <person name="Doyle S."/>
            <person name="Anderson J.B."/>
            <person name="Grigoriev I.V."/>
            <person name="Gueldener U."/>
            <person name="Muensterkoetter M."/>
            <person name="Nagy L.G."/>
        </authorList>
    </citation>
    <scope>NUCLEOTIDE SEQUENCE [LARGE SCALE GENOMIC DNA]</scope>
    <source>
        <strain evidence="2">Ar21-2</strain>
    </source>
</reference>
<protein>
    <recommendedName>
        <fullName evidence="3">F-box domain-containing protein</fullName>
    </recommendedName>
</protein>
<proteinExistence type="predicted"/>
<dbReference type="AlphaFoldDB" id="A0A2H3EYN6"/>
<keyword evidence="2" id="KW-1185">Reference proteome</keyword>
<dbReference type="EMBL" id="KZ293644">
    <property type="protein sequence ID" value="PBL04414.1"/>
    <property type="molecule type" value="Genomic_DNA"/>
</dbReference>
<dbReference type="STRING" id="47427.A0A2H3EYN6"/>
<evidence type="ECO:0000313" key="1">
    <source>
        <dbReference type="EMBL" id="PBL04414.1"/>
    </source>
</evidence>
<evidence type="ECO:0000313" key="2">
    <source>
        <dbReference type="Proteomes" id="UP000217790"/>
    </source>
</evidence>
<accession>A0A2H3EYN6</accession>
<evidence type="ECO:0008006" key="3">
    <source>
        <dbReference type="Google" id="ProtNLM"/>
    </source>
</evidence>
<organism evidence="1 2">
    <name type="scientific">Armillaria gallica</name>
    <name type="common">Bulbous honey fungus</name>
    <name type="synonym">Armillaria bulbosa</name>
    <dbReference type="NCBI Taxonomy" id="47427"/>
    <lineage>
        <taxon>Eukaryota</taxon>
        <taxon>Fungi</taxon>
        <taxon>Dikarya</taxon>
        <taxon>Basidiomycota</taxon>
        <taxon>Agaricomycotina</taxon>
        <taxon>Agaricomycetes</taxon>
        <taxon>Agaricomycetidae</taxon>
        <taxon>Agaricales</taxon>
        <taxon>Marasmiineae</taxon>
        <taxon>Physalacriaceae</taxon>
        <taxon>Armillaria</taxon>
    </lineage>
</organism>
<dbReference type="InParanoid" id="A0A2H3EYN6"/>
<name>A0A2H3EYN6_ARMGA</name>
<dbReference type="OrthoDB" id="2986625at2759"/>
<sequence length="133" mass="15090">MIPPKFWSGLHDVHLCSLNVDDVNAELLDYLLSYTGVEELRFQIPEDNTEYDELGTKFYSQVLPHHSATLKILSIRPRFEGMWSFQESTMLPVLQCRNLVSLWVSLRFSDISDPTSPGVVVSRSSALILSSIC</sequence>
<dbReference type="Proteomes" id="UP000217790">
    <property type="component" value="Unassembled WGS sequence"/>
</dbReference>